<feature type="domain" description="DUF1330" evidence="1">
    <location>
        <begin position="3"/>
        <end position="91"/>
    </location>
</feature>
<dbReference type="RefSeq" id="WP_379900175.1">
    <property type="nucleotide sequence ID" value="NZ_JBHRTR010000025.1"/>
</dbReference>
<evidence type="ECO:0000259" key="1">
    <source>
        <dbReference type="Pfam" id="PF07045"/>
    </source>
</evidence>
<proteinExistence type="predicted"/>
<organism evidence="2 3">
    <name type="scientific">Marinibaculum pumilum</name>
    <dbReference type="NCBI Taxonomy" id="1766165"/>
    <lineage>
        <taxon>Bacteria</taxon>
        <taxon>Pseudomonadati</taxon>
        <taxon>Pseudomonadota</taxon>
        <taxon>Alphaproteobacteria</taxon>
        <taxon>Rhodospirillales</taxon>
        <taxon>Rhodospirillaceae</taxon>
        <taxon>Marinibaculum</taxon>
    </lineage>
</organism>
<evidence type="ECO:0000313" key="3">
    <source>
        <dbReference type="Proteomes" id="UP001595528"/>
    </source>
</evidence>
<evidence type="ECO:0000313" key="2">
    <source>
        <dbReference type="EMBL" id="MFC3227743.1"/>
    </source>
</evidence>
<comment type="caution">
    <text evidence="2">The sequence shown here is derived from an EMBL/GenBank/DDBJ whole genome shotgun (WGS) entry which is preliminary data.</text>
</comment>
<sequence>MPKGYLVVCYRETPKDENLATYAAGAKTAIEAAGGRFIARGAPVKTFEAGLQERTVVIEFESTDAAIRSYESEAYQKLLPGLGVLRDMRVVEGV</sequence>
<dbReference type="SUPFAM" id="SSF54909">
    <property type="entry name" value="Dimeric alpha+beta barrel"/>
    <property type="match status" value="1"/>
</dbReference>
<name>A0ABV7KZ94_9PROT</name>
<dbReference type="InterPro" id="IPR011008">
    <property type="entry name" value="Dimeric_a/b-barrel"/>
</dbReference>
<accession>A0ABV7KZ94</accession>
<dbReference type="InterPro" id="IPR010753">
    <property type="entry name" value="DUF1330"/>
</dbReference>
<dbReference type="Pfam" id="PF07045">
    <property type="entry name" value="DUF1330"/>
    <property type="match status" value="1"/>
</dbReference>
<dbReference type="Gene3D" id="3.30.70.100">
    <property type="match status" value="1"/>
</dbReference>
<protein>
    <submittedName>
        <fullName evidence="2">DUF1330 domain-containing protein</fullName>
    </submittedName>
</protein>
<dbReference type="EMBL" id="JBHRTR010000025">
    <property type="protein sequence ID" value="MFC3227743.1"/>
    <property type="molecule type" value="Genomic_DNA"/>
</dbReference>
<gene>
    <name evidence="2" type="ORF">ACFOGJ_10900</name>
</gene>
<keyword evidence="3" id="KW-1185">Reference proteome</keyword>
<reference evidence="3" key="1">
    <citation type="journal article" date="2019" name="Int. J. Syst. Evol. Microbiol.">
        <title>The Global Catalogue of Microorganisms (GCM) 10K type strain sequencing project: providing services to taxonomists for standard genome sequencing and annotation.</title>
        <authorList>
            <consortium name="The Broad Institute Genomics Platform"/>
            <consortium name="The Broad Institute Genome Sequencing Center for Infectious Disease"/>
            <person name="Wu L."/>
            <person name="Ma J."/>
        </authorList>
    </citation>
    <scope>NUCLEOTIDE SEQUENCE [LARGE SCALE GENOMIC DNA]</scope>
    <source>
        <strain evidence="3">KCTC 42964</strain>
    </source>
</reference>
<dbReference type="Proteomes" id="UP001595528">
    <property type="component" value="Unassembled WGS sequence"/>
</dbReference>